<feature type="transmembrane region" description="Helical" evidence="2">
    <location>
        <begin position="106"/>
        <end position="128"/>
    </location>
</feature>
<evidence type="ECO:0000256" key="1">
    <source>
        <dbReference type="SAM" id="MobiDB-lite"/>
    </source>
</evidence>
<reference evidence="3" key="1">
    <citation type="submission" date="2018-02" db="EMBL/GenBank/DDBJ databases">
        <title>Rhizophora mucronata_Transcriptome.</title>
        <authorList>
            <person name="Meera S.P."/>
            <person name="Sreeshan A."/>
            <person name="Augustine A."/>
        </authorList>
    </citation>
    <scope>NUCLEOTIDE SEQUENCE</scope>
    <source>
        <tissue evidence="3">Leaf</tissue>
    </source>
</reference>
<dbReference type="AlphaFoldDB" id="A0A2P2K3A1"/>
<protein>
    <submittedName>
        <fullName evidence="3">Uncharacterized protein</fullName>
    </submittedName>
</protein>
<keyword evidence="2" id="KW-0812">Transmembrane</keyword>
<proteinExistence type="predicted"/>
<evidence type="ECO:0000256" key="2">
    <source>
        <dbReference type="SAM" id="Phobius"/>
    </source>
</evidence>
<dbReference type="PANTHER" id="PTHR36785:SF1">
    <property type="entry name" value="OS05G0502500 PROTEIN"/>
    <property type="match status" value="1"/>
</dbReference>
<organism evidence="3">
    <name type="scientific">Rhizophora mucronata</name>
    <name type="common">Asiatic mangrove</name>
    <dbReference type="NCBI Taxonomy" id="61149"/>
    <lineage>
        <taxon>Eukaryota</taxon>
        <taxon>Viridiplantae</taxon>
        <taxon>Streptophyta</taxon>
        <taxon>Embryophyta</taxon>
        <taxon>Tracheophyta</taxon>
        <taxon>Spermatophyta</taxon>
        <taxon>Magnoliopsida</taxon>
        <taxon>eudicotyledons</taxon>
        <taxon>Gunneridae</taxon>
        <taxon>Pentapetalae</taxon>
        <taxon>rosids</taxon>
        <taxon>fabids</taxon>
        <taxon>Malpighiales</taxon>
        <taxon>Rhizophoraceae</taxon>
        <taxon>Rhizophora</taxon>
    </lineage>
</organism>
<dbReference type="PANTHER" id="PTHR36785">
    <property type="entry name" value="OS05G0502500 PROTEIN"/>
    <property type="match status" value="1"/>
</dbReference>
<name>A0A2P2K3A1_RHIMU</name>
<sequence length="251" mass="27710">MKTLLLQLPVNFLPLNTPDILIHKRPINYNSLPSSKVASFTRNGFKWRAFGERWSSMEVVKRKDGILGKEDGWKGKRSVVLVRFNQGFGFNGGGGGGRNNSGTVRLLGNIALAVGLTYLSLTGQLGWVLDAIGWVFDIVISIWLLAVLIPILGLGAFLWWAGRDILQGTCPNCGNEFQIFKSTLNDELQLCPFCSQPFSVVNDEFVRDSIKFSKQSRPFGQAFSDFYPSSNKGKDSPSAVVDVEAEIKDAD</sequence>
<keyword evidence="2" id="KW-1133">Transmembrane helix</keyword>
<feature type="region of interest" description="Disordered" evidence="1">
    <location>
        <begin position="220"/>
        <end position="240"/>
    </location>
</feature>
<keyword evidence="2" id="KW-0472">Membrane</keyword>
<evidence type="ECO:0000313" key="3">
    <source>
        <dbReference type="EMBL" id="MBX00198.1"/>
    </source>
</evidence>
<feature type="transmembrane region" description="Helical" evidence="2">
    <location>
        <begin position="134"/>
        <end position="160"/>
    </location>
</feature>
<accession>A0A2P2K3A1</accession>
<dbReference type="EMBL" id="GGEC01019714">
    <property type="protein sequence ID" value="MBX00198.1"/>
    <property type="molecule type" value="Transcribed_RNA"/>
</dbReference>